<evidence type="ECO:0000256" key="7">
    <source>
        <dbReference type="PIRSR" id="PIRSR600821-52"/>
    </source>
</evidence>
<dbReference type="FunFam" id="3.20.20.10:FF:000002">
    <property type="entry name" value="Alanine racemase"/>
    <property type="match status" value="1"/>
</dbReference>
<dbReference type="InterPro" id="IPR011079">
    <property type="entry name" value="Ala_racemase_C"/>
</dbReference>
<dbReference type="GO" id="GO:0009252">
    <property type="term" value="P:peptidoglycan biosynthetic process"/>
    <property type="evidence" value="ECO:0007669"/>
    <property type="project" value="TreeGrafter"/>
</dbReference>
<dbReference type="SUPFAM" id="SSF50621">
    <property type="entry name" value="Alanine racemase C-terminal domain-like"/>
    <property type="match status" value="1"/>
</dbReference>
<evidence type="ECO:0000256" key="3">
    <source>
        <dbReference type="ARBA" id="ARBA00022898"/>
    </source>
</evidence>
<comment type="cofactor">
    <cofactor evidence="2 5 6">
        <name>pyridoxal 5'-phosphate</name>
        <dbReference type="ChEBI" id="CHEBI:597326"/>
    </cofactor>
</comment>
<dbReference type="Pfam" id="PF01168">
    <property type="entry name" value="Ala_racemase_N"/>
    <property type="match status" value="1"/>
</dbReference>
<dbReference type="PANTHER" id="PTHR30511:SF0">
    <property type="entry name" value="ALANINE RACEMASE, CATABOLIC-RELATED"/>
    <property type="match status" value="1"/>
</dbReference>
<dbReference type="NCBIfam" id="TIGR00492">
    <property type="entry name" value="alr"/>
    <property type="match status" value="1"/>
</dbReference>
<evidence type="ECO:0000259" key="8">
    <source>
        <dbReference type="SMART" id="SM01005"/>
    </source>
</evidence>
<feature type="active site" description="Proton acceptor; specific for D-alanine" evidence="5">
    <location>
        <position position="40"/>
    </location>
</feature>
<dbReference type="Proteomes" id="UP000503088">
    <property type="component" value="Chromosome"/>
</dbReference>
<organism evidence="9 10">
    <name type="scientific">Kroppenstedtia pulmonis</name>
    <dbReference type="NCBI Taxonomy" id="1380685"/>
    <lineage>
        <taxon>Bacteria</taxon>
        <taxon>Bacillati</taxon>
        <taxon>Bacillota</taxon>
        <taxon>Bacilli</taxon>
        <taxon>Bacillales</taxon>
        <taxon>Thermoactinomycetaceae</taxon>
        <taxon>Kroppenstedtia</taxon>
    </lineage>
</organism>
<feature type="active site" description="Proton acceptor; specific for L-alanine" evidence="5">
    <location>
        <position position="268"/>
    </location>
</feature>
<evidence type="ECO:0000313" key="10">
    <source>
        <dbReference type="Proteomes" id="UP000503088"/>
    </source>
</evidence>
<dbReference type="GO" id="GO:0005829">
    <property type="term" value="C:cytosol"/>
    <property type="evidence" value="ECO:0007669"/>
    <property type="project" value="TreeGrafter"/>
</dbReference>
<feature type="modified residue" description="N6-(pyridoxal phosphate)lysine" evidence="5 6">
    <location>
        <position position="40"/>
    </location>
</feature>
<reference evidence="9 10" key="1">
    <citation type="submission" date="2020-01" db="EMBL/GenBank/DDBJ databases">
        <authorList>
            <person name="Gulvik C.A."/>
            <person name="Batra D.G."/>
        </authorList>
    </citation>
    <scope>NUCLEOTIDE SEQUENCE [LARGE SCALE GENOMIC DNA]</scope>
    <source>
        <strain evidence="9 10">W9323</strain>
    </source>
</reference>
<dbReference type="SUPFAM" id="SSF51419">
    <property type="entry name" value="PLP-binding barrel"/>
    <property type="match status" value="1"/>
</dbReference>
<feature type="binding site" evidence="5 7">
    <location>
        <position position="138"/>
    </location>
    <ligand>
        <name>substrate</name>
    </ligand>
</feature>
<comment type="pathway">
    <text evidence="5">Amino-acid biosynthesis; D-alanine biosynthesis; D-alanine from L-alanine: step 1/1.</text>
</comment>
<comment type="function">
    <text evidence="5">Catalyzes the interconversion of L-alanine and D-alanine. May also act on other amino acids.</text>
</comment>
<dbReference type="PRINTS" id="PR00992">
    <property type="entry name" value="ALARACEMASE"/>
</dbReference>
<dbReference type="InterPro" id="IPR009006">
    <property type="entry name" value="Ala_racemase/Decarboxylase_C"/>
</dbReference>
<feature type="domain" description="Alanine racemase C-terminal" evidence="8">
    <location>
        <begin position="247"/>
        <end position="375"/>
    </location>
</feature>
<evidence type="ECO:0000256" key="1">
    <source>
        <dbReference type="ARBA" id="ARBA00000316"/>
    </source>
</evidence>
<gene>
    <name evidence="9" type="primary">alr</name>
    <name evidence="9" type="ORF">GXN76_13990</name>
</gene>
<keyword evidence="3 5" id="KW-0663">Pyridoxal phosphate</keyword>
<dbReference type="AlphaFoldDB" id="A0A7D4BYD2"/>
<dbReference type="GO" id="GO:0008784">
    <property type="term" value="F:alanine racemase activity"/>
    <property type="evidence" value="ECO:0007669"/>
    <property type="project" value="UniProtKB-UniRule"/>
</dbReference>
<dbReference type="EC" id="5.1.1.1" evidence="5"/>
<accession>A0A7D4BYD2</accession>
<dbReference type="HAMAP" id="MF_01201">
    <property type="entry name" value="Ala_racemase"/>
    <property type="match status" value="1"/>
</dbReference>
<dbReference type="Gene3D" id="2.40.37.10">
    <property type="entry name" value="Lyase, Ornithine Decarboxylase, Chain A, domain 1"/>
    <property type="match status" value="1"/>
</dbReference>
<comment type="catalytic activity">
    <reaction evidence="1 5">
        <text>L-alanine = D-alanine</text>
        <dbReference type="Rhea" id="RHEA:20249"/>
        <dbReference type="ChEBI" id="CHEBI:57416"/>
        <dbReference type="ChEBI" id="CHEBI:57972"/>
        <dbReference type="EC" id="5.1.1.1"/>
    </reaction>
</comment>
<sequence>MMEPYYRDTTAEVDLDAIAHNVKEFRVRLSPHVRLMAAVKANAYGHGAVPVSRAALQAGATDLAVAFLDEALELRHAGVTAPILVLGYTPTRGIKEAVQQGITLTVYDEESVREISQAGVEAGVTAKVHVKVDTGMGRLGLLEKEVVPFLEKVKAVSGVEAEGLYTHFATADSADKAYCIQQHDALMRVVEQAREKGINPPLIHCSNSAASIDCPEYAHSMIRLGISMYGYYPSSEVNHRRVQLRPALTLKSRIVHLKCPPEGTGISYGKTVTVSGSQWVATLPVGYADGLSRALSNRGFALVHGKRVPIMGRICMDQTMLDVTSAMPVKVGDEVVLYGSQDQETIHVDEVASLLGTISYEVTCMLDRRVPRLYTRSGIVVGRSNPLSR</sequence>
<dbReference type="KEGG" id="kpul:GXN76_13990"/>
<dbReference type="UniPathway" id="UPA00042">
    <property type="reaction ID" value="UER00497"/>
</dbReference>
<dbReference type="GO" id="GO:0030632">
    <property type="term" value="P:D-alanine biosynthetic process"/>
    <property type="evidence" value="ECO:0007669"/>
    <property type="project" value="UniProtKB-UniRule"/>
</dbReference>
<dbReference type="Pfam" id="PF00842">
    <property type="entry name" value="Ala_racemase_C"/>
    <property type="match status" value="1"/>
</dbReference>
<evidence type="ECO:0000256" key="2">
    <source>
        <dbReference type="ARBA" id="ARBA00001933"/>
    </source>
</evidence>
<comment type="similarity">
    <text evidence="5">Belongs to the alanine racemase family.</text>
</comment>
<keyword evidence="4 5" id="KW-0413">Isomerase</keyword>
<protein>
    <recommendedName>
        <fullName evidence="5">Alanine racemase</fullName>
        <ecNumber evidence="5">5.1.1.1</ecNumber>
    </recommendedName>
</protein>
<evidence type="ECO:0000256" key="5">
    <source>
        <dbReference type="HAMAP-Rule" id="MF_01201"/>
    </source>
</evidence>
<dbReference type="Gene3D" id="3.20.20.10">
    <property type="entry name" value="Alanine racemase"/>
    <property type="match status" value="1"/>
</dbReference>
<evidence type="ECO:0000313" key="9">
    <source>
        <dbReference type="EMBL" id="QKG86073.1"/>
    </source>
</evidence>
<dbReference type="InterPro" id="IPR001608">
    <property type="entry name" value="Ala_racemase_N"/>
</dbReference>
<dbReference type="SMART" id="SM01005">
    <property type="entry name" value="Ala_racemase_C"/>
    <property type="match status" value="1"/>
</dbReference>
<dbReference type="PANTHER" id="PTHR30511">
    <property type="entry name" value="ALANINE RACEMASE"/>
    <property type="match status" value="1"/>
</dbReference>
<evidence type="ECO:0000256" key="6">
    <source>
        <dbReference type="PIRSR" id="PIRSR600821-50"/>
    </source>
</evidence>
<dbReference type="PROSITE" id="PS00395">
    <property type="entry name" value="ALANINE_RACEMASE"/>
    <property type="match status" value="1"/>
</dbReference>
<name>A0A7D4BYD2_9BACL</name>
<dbReference type="GO" id="GO:0030170">
    <property type="term" value="F:pyridoxal phosphate binding"/>
    <property type="evidence" value="ECO:0007669"/>
    <property type="project" value="UniProtKB-UniRule"/>
</dbReference>
<keyword evidence="10" id="KW-1185">Reference proteome</keyword>
<dbReference type="InterPro" id="IPR000821">
    <property type="entry name" value="Ala_racemase"/>
</dbReference>
<dbReference type="InterPro" id="IPR029066">
    <property type="entry name" value="PLP-binding_barrel"/>
</dbReference>
<dbReference type="InterPro" id="IPR020622">
    <property type="entry name" value="Ala_racemase_pyridoxalP-BS"/>
</dbReference>
<dbReference type="CDD" id="cd00430">
    <property type="entry name" value="PLPDE_III_AR"/>
    <property type="match status" value="1"/>
</dbReference>
<dbReference type="EMBL" id="CP048104">
    <property type="protein sequence ID" value="QKG86073.1"/>
    <property type="molecule type" value="Genomic_DNA"/>
</dbReference>
<proteinExistence type="inferred from homology"/>
<dbReference type="FunFam" id="2.40.37.10:FF:000006">
    <property type="entry name" value="Alanine racemase"/>
    <property type="match status" value="1"/>
</dbReference>
<feature type="binding site" evidence="5 7">
    <location>
        <position position="316"/>
    </location>
    <ligand>
        <name>substrate</name>
    </ligand>
</feature>
<evidence type="ECO:0000256" key="4">
    <source>
        <dbReference type="ARBA" id="ARBA00023235"/>
    </source>
</evidence>